<dbReference type="Gene3D" id="3.30.70.1060">
    <property type="entry name" value="Dimeric alpha+beta barrel"/>
    <property type="match status" value="1"/>
</dbReference>
<name>A0ABW4QGT8_9BACL</name>
<evidence type="ECO:0000313" key="3">
    <source>
        <dbReference type="EMBL" id="MFD1862778.1"/>
    </source>
</evidence>
<dbReference type="InterPro" id="IPR005545">
    <property type="entry name" value="YCII"/>
</dbReference>
<evidence type="ECO:0000313" key="4">
    <source>
        <dbReference type="Proteomes" id="UP001597273"/>
    </source>
</evidence>
<accession>A0ABW4QGT8</accession>
<keyword evidence="4" id="KW-1185">Reference proteome</keyword>
<gene>
    <name evidence="3" type="ORF">ACFSDB_07535</name>
</gene>
<dbReference type="RefSeq" id="WP_204892167.1">
    <property type="nucleotide sequence ID" value="NZ_JBHUFW010000004.1"/>
</dbReference>
<organism evidence="3 4">
    <name type="scientific">Planococcus chinensis</name>
    <dbReference type="NCBI Taxonomy" id="272917"/>
    <lineage>
        <taxon>Bacteria</taxon>
        <taxon>Bacillati</taxon>
        <taxon>Bacillota</taxon>
        <taxon>Bacilli</taxon>
        <taxon>Bacillales</taxon>
        <taxon>Caryophanaceae</taxon>
        <taxon>Planococcus</taxon>
    </lineage>
</organism>
<comment type="similarity">
    <text evidence="1">Belongs to the YciI family.</text>
</comment>
<evidence type="ECO:0000256" key="1">
    <source>
        <dbReference type="ARBA" id="ARBA00007689"/>
    </source>
</evidence>
<proteinExistence type="inferred from homology"/>
<dbReference type="InterPro" id="IPR011008">
    <property type="entry name" value="Dimeric_a/b-barrel"/>
</dbReference>
<dbReference type="Pfam" id="PF03795">
    <property type="entry name" value="YCII"/>
    <property type="match status" value="1"/>
</dbReference>
<sequence length="130" mass="14740">MQYLCMGFFNQDKMDALPQDEIDAIMQECQPPLEKLRNSGSLLVDAGVEKEVKILQRVDGKIQIFENLFAEHKRVLGSVFIIEASNFEEAIHIASMHPTVQVAIGEQLGWEIEIRPIHSFEMKESKKPAG</sequence>
<dbReference type="SUPFAM" id="SSF54909">
    <property type="entry name" value="Dimeric alpha+beta barrel"/>
    <property type="match status" value="1"/>
</dbReference>
<feature type="domain" description="YCII-related" evidence="2">
    <location>
        <begin position="1"/>
        <end position="105"/>
    </location>
</feature>
<protein>
    <submittedName>
        <fullName evidence="3">YciI family protein</fullName>
    </submittedName>
</protein>
<comment type="caution">
    <text evidence="3">The sequence shown here is derived from an EMBL/GenBank/DDBJ whole genome shotgun (WGS) entry which is preliminary data.</text>
</comment>
<dbReference type="EMBL" id="JBHUFW010000004">
    <property type="protein sequence ID" value="MFD1862778.1"/>
    <property type="molecule type" value="Genomic_DNA"/>
</dbReference>
<evidence type="ECO:0000259" key="2">
    <source>
        <dbReference type="Pfam" id="PF03795"/>
    </source>
</evidence>
<reference evidence="4" key="1">
    <citation type="journal article" date="2019" name="Int. J. Syst. Evol. Microbiol.">
        <title>The Global Catalogue of Microorganisms (GCM) 10K type strain sequencing project: providing services to taxonomists for standard genome sequencing and annotation.</title>
        <authorList>
            <consortium name="The Broad Institute Genomics Platform"/>
            <consortium name="The Broad Institute Genome Sequencing Center for Infectious Disease"/>
            <person name="Wu L."/>
            <person name="Ma J."/>
        </authorList>
    </citation>
    <scope>NUCLEOTIDE SEQUENCE [LARGE SCALE GENOMIC DNA]</scope>
    <source>
        <strain evidence="4">CGMCC 1.15475</strain>
    </source>
</reference>
<dbReference type="Proteomes" id="UP001597273">
    <property type="component" value="Unassembled WGS sequence"/>
</dbReference>